<dbReference type="HOGENOM" id="CLU_007664_2_0_3"/>
<keyword evidence="5" id="KW-0998">Cell outer membrane</keyword>
<evidence type="ECO:0000259" key="8">
    <source>
        <dbReference type="PROSITE" id="PS51779"/>
    </source>
</evidence>
<feature type="compositionally biased region" description="Polar residues" evidence="6">
    <location>
        <begin position="35"/>
        <end position="46"/>
    </location>
</feature>
<organism evidence="9">
    <name type="scientific">Cyanothece sp. (strain PCC 7425 / ATCC 29141)</name>
    <dbReference type="NCBI Taxonomy" id="395961"/>
    <lineage>
        <taxon>Bacteria</taxon>
        <taxon>Bacillati</taxon>
        <taxon>Cyanobacteriota</taxon>
        <taxon>Cyanophyceae</taxon>
        <taxon>Gomontiellales</taxon>
        <taxon>Cyanothecaceae</taxon>
        <taxon>Cyanothece</taxon>
    </lineage>
</organism>
<dbReference type="Pfam" id="PF01103">
    <property type="entry name" value="Omp85"/>
    <property type="match status" value="1"/>
</dbReference>
<gene>
    <name evidence="9" type="ordered locus">Cyan7425_4497</name>
</gene>
<feature type="compositionally biased region" description="Pro residues" evidence="6">
    <location>
        <begin position="60"/>
        <end position="101"/>
    </location>
</feature>
<evidence type="ECO:0000256" key="7">
    <source>
        <dbReference type="SAM" id="SignalP"/>
    </source>
</evidence>
<dbReference type="STRING" id="395961.Cyan7425_4497"/>
<dbReference type="Pfam" id="PF07244">
    <property type="entry name" value="POTRA"/>
    <property type="match status" value="2"/>
</dbReference>
<dbReference type="KEGG" id="cyn:Cyan7425_4497"/>
<evidence type="ECO:0000256" key="3">
    <source>
        <dbReference type="ARBA" id="ARBA00022729"/>
    </source>
</evidence>
<dbReference type="Pfam" id="PF08479">
    <property type="entry name" value="POTRA_2"/>
    <property type="match status" value="1"/>
</dbReference>
<comment type="subcellular location">
    <subcellularLocation>
        <location evidence="1">Membrane</location>
    </subcellularLocation>
</comment>
<keyword evidence="4" id="KW-0472">Membrane</keyword>
<evidence type="ECO:0000313" key="9">
    <source>
        <dbReference type="EMBL" id="ACL46807.1"/>
    </source>
</evidence>
<dbReference type="eggNOG" id="COG4775">
    <property type="taxonomic scope" value="Bacteria"/>
</dbReference>
<accession>B8HK57</accession>
<feature type="region of interest" description="Disordered" evidence="6">
    <location>
        <begin position="35"/>
        <end position="101"/>
    </location>
</feature>
<keyword evidence="2" id="KW-0812">Transmembrane</keyword>
<dbReference type="PANTHER" id="PTHR12815:SF47">
    <property type="entry name" value="TRANSLOCATION AND ASSEMBLY MODULE SUBUNIT TAMA"/>
    <property type="match status" value="1"/>
</dbReference>
<evidence type="ECO:0000256" key="6">
    <source>
        <dbReference type="SAM" id="MobiDB-lite"/>
    </source>
</evidence>
<sequence>MVFVVNKKLMRAPLPVSAGLIAALATLGNSPALSMVQEQATPSTPANDRPPASVISQAPAPTPPPETTPTPPPGTTPTPPSGTTPPAPPAAAPEPPSPPAAAEPRVLVAEVVIQGVTSELESLVYQVISTRPGQTATRSQLQQDTNAIFATGFFADVRAEPSDTPLGVRVTFVVQPYPVLRGVQVAGNRVLSQEKVNEIFAPQVGQNLNLRQLQRGIEQVNKFYQDNGYVLGQVVGSPQIDTDGTVTLQVAEGVIEKITPRYLTKEDQPAKGRTREYVITRELRTQPGDVLNRNQVQADLRRLFDLGIFEDVQIALEPGQDPRKVNLILNIKEKRTGSFSAGAGFSSAAGLFGTVSYQQNNLFGRNQKLAAEVQAGTEGELLFDLSFTDPWIKGDPFRTSYTVNVFNRLTQPFAFSGGPDDVNLENGDNPRINRLGTGVLFTRPLTRDPDKIPTAWIASLGFQYQKVSSRDGDLEIVKTDEEGNCLTVSCEGQDDLFLLQAAAVRDRRNDPAKPTKGYLVRVGMDQSVPIGLGNIFMNRVRGSYSYYFPVNLIRFNKGPQTLAFNVQAGTIIGDAPPYEAFTLGGSNSVRGWGEGEIGTGKSFVQGTAEYRFPLFSIIGGALFFDAASTLGTQGDVIGRPGQVRGKPGEGFGYGLGVRVNTPLGNIRIDYGFNNEGDSQLSFGIGERF</sequence>
<evidence type="ECO:0000256" key="2">
    <source>
        <dbReference type="ARBA" id="ARBA00022692"/>
    </source>
</evidence>
<feature type="signal peptide" evidence="7">
    <location>
        <begin position="1"/>
        <end position="18"/>
    </location>
</feature>
<dbReference type="GO" id="GO:0019867">
    <property type="term" value="C:outer membrane"/>
    <property type="evidence" value="ECO:0007669"/>
    <property type="project" value="InterPro"/>
</dbReference>
<evidence type="ECO:0000256" key="5">
    <source>
        <dbReference type="ARBA" id="ARBA00023237"/>
    </source>
</evidence>
<protein>
    <submittedName>
        <fullName evidence="9">Surface antigen (D15)</fullName>
    </submittedName>
</protein>
<name>B8HK57_CYAP4</name>
<dbReference type="InterPro" id="IPR000184">
    <property type="entry name" value="Bac_surfAg_D15"/>
</dbReference>
<dbReference type="Gene3D" id="3.10.20.310">
    <property type="entry name" value="membrane protein fhac"/>
    <property type="match status" value="3"/>
</dbReference>
<feature type="domain" description="POTRA" evidence="8">
    <location>
        <begin position="178"/>
        <end position="253"/>
    </location>
</feature>
<dbReference type="InterPro" id="IPR039910">
    <property type="entry name" value="D15-like"/>
</dbReference>
<evidence type="ECO:0000256" key="1">
    <source>
        <dbReference type="ARBA" id="ARBA00004370"/>
    </source>
</evidence>
<dbReference type="PANTHER" id="PTHR12815">
    <property type="entry name" value="SORTING AND ASSEMBLY MACHINERY SAMM50 PROTEIN FAMILY MEMBER"/>
    <property type="match status" value="1"/>
</dbReference>
<feature type="chain" id="PRO_5002870871" evidence="7">
    <location>
        <begin position="19"/>
        <end position="688"/>
    </location>
</feature>
<dbReference type="InterPro" id="IPR013686">
    <property type="entry name" value="Polypept-transport_assoc_ShlB"/>
</dbReference>
<dbReference type="EMBL" id="CP001344">
    <property type="protein sequence ID" value="ACL46807.1"/>
    <property type="molecule type" value="Genomic_DNA"/>
</dbReference>
<dbReference type="InterPro" id="IPR010827">
    <property type="entry name" value="BamA/TamA_POTRA"/>
</dbReference>
<dbReference type="PROSITE" id="PS51779">
    <property type="entry name" value="POTRA"/>
    <property type="match status" value="1"/>
</dbReference>
<dbReference type="InterPro" id="IPR034746">
    <property type="entry name" value="POTRA"/>
</dbReference>
<evidence type="ECO:0000256" key="4">
    <source>
        <dbReference type="ARBA" id="ARBA00023136"/>
    </source>
</evidence>
<reference evidence="9" key="1">
    <citation type="submission" date="2009-01" db="EMBL/GenBank/DDBJ databases">
        <title>Complete sequence of chromosome Cyanothece sp. PCC 7425.</title>
        <authorList>
            <consortium name="US DOE Joint Genome Institute"/>
            <person name="Lucas S."/>
            <person name="Copeland A."/>
            <person name="Lapidus A."/>
            <person name="Glavina del Rio T."/>
            <person name="Dalin E."/>
            <person name="Tice H."/>
            <person name="Bruce D."/>
            <person name="Goodwin L."/>
            <person name="Pitluck S."/>
            <person name="Sims D."/>
            <person name="Meineke L."/>
            <person name="Brettin T."/>
            <person name="Detter J.C."/>
            <person name="Han C."/>
            <person name="Larimer F."/>
            <person name="Land M."/>
            <person name="Hauser L."/>
            <person name="Kyrpides N."/>
            <person name="Ovchinnikova G."/>
            <person name="Liberton M."/>
            <person name="Stoeckel J."/>
            <person name="Banerjee A."/>
            <person name="Singh A."/>
            <person name="Page L."/>
            <person name="Sato H."/>
            <person name="Zhao L."/>
            <person name="Sherman L."/>
            <person name="Pakrasi H."/>
            <person name="Richardson P."/>
        </authorList>
    </citation>
    <scope>NUCLEOTIDE SEQUENCE</scope>
    <source>
        <strain evidence="9">PCC 7425</strain>
    </source>
</reference>
<dbReference type="AlphaFoldDB" id="B8HK57"/>
<keyword evidence="3 7" id="KW-0732">Signal</keyword>
<dbReference type="Gene3D" id="2.40.160.50">
    <property type="entry name" value="membrane protein fhac: a member of the omp85/tpsb transporter family"/>
    <property type="match status" value="1"/>
</dbReference>
<proteinExistence type="predicted"/>